<sequence length="90" mass="10242">MKSYGKRQKEEPSKDGPTFSQYVQLVEKECQFCYQPGRIAYPLVNGLKLNWHKGTRGTNSCAFIFSRFANFVNIIISTLIPIGIVLEIVL</sequence>
<comment type="caution">
    <text evidence="2">The sequence shown here is derived from an EMBL/GenBank/DDBJ whole genome shotgun (WGS) entry which is preliminary data.</text>
</comment>
<protein>
    <submittedName>
        <fullName evidence="2">Uncharacterized protein</fullName>
    </submittedName>
</protein>
<proteinExistence type="predicted"/>
<keyword evidence="1" id="KW-1133">Transmembrane helix</keyword>
<reference evidence="2 3" key="1">
    <citation type="submission" date="2015-07" db="EMBL/GenBank/DDBJ databases">
        <title>Whole genome sequence of Herpetosiphon geysericola DSM 7119.</title>
        <authorList>
            <person name="Hemp J."/>
            <person name="Ward L.M."/>
            <person name="Pace L.A."/>
            <person name="Fischer W.W."/>
        </authorList>
    </citation>
    <scope>NUCLEOTIDE SEQUENCE [LARGE SCALE GENOMIC DNA]</scope>
    <source>
        <strain evidence="2 3">DSM 7119</strain>
    </source>
</reference>
<accession>A0A0P6XIJ0</accession>
<gene>
    <name evidence="2" type="ORF">SE18_19550</name>
</gene>
<evidence type="ECO:0000313" key="2">
    <source>
        <dbReference type="EMBL" id="KPL83040.1"/>
    </source>
</evidence>
<dbReference type="AlphaFoldDB" id="A0A0P6XIJ0"/>
<dbReference type="Proteomes" id="UP000050277">
    <property type="component" value="Unassembled WGS sequence"/>
</dbReference>
<keyword evidence="1" id="KW-0812">Transmembrane</keyword>
<evidence type="ECO:0000256" key="1">
    <source>
        <dbReference type="SAM" id="Phobius"/>
    </source>
</evidence>
<name>A0A0P6XIJ0_9CHLR</name>
<dbReference type="EMBL" id="LGKP01000030">
    <property type="protein sequence ID" value="KPL83040.1"/>
    <property type="molecule type" value="Genomic_DNA"/>
</dbReference>
<keyword evidence="3" id="KW-1185">Reference proteome</keyword>
<keyword evidence="1" id="KW-0472">Membrane</keyword>
<evidence type="ECO:0000313" key="3">
    <source>
        <dbReference type="Proteomes" id="UP000050277"/>
    </source>
</evidence>
<organism evidence="2 3">
    <name type="scientific">Herpetosiphon geysericola</name>
    <dbReference type="NCBI Taxonomy" id="70996"/>
    <lineage>
        <taxon>Bacteria</taxon>
        <taxon>Bacillati</taxon>
        <taxon>Chloroflexota</taxon>
        <taxon>Chloroflexia</taxon>
        <taxon>Herpetosiphonales</taxon>
        <taxon>Herpetosiphonaceae</taxon>
        <taxon>Herpetosiphon</taxon>
    </lineage>
</organism>
<feature type="transmembrane region" description="Helical" evidence="1">
    <location>
        <begin position="68"/>
        <end position="89"/>
    </location>
</feature>